<accession>A0A919DHC3</accession>
<reference evidence="2" key="2">
    <citation type="submission" date="2020-09" db="EMBL/GenBank/DDBJ databases">
        <authorList>
            <person name="Sun Q."/>
            <person name="Zhou Y."/>
        </authorList>
    </citation>
    <scope>NUCLEOTIDE SEQUENCE</scope>
    <source>
        <strain evidence="2">CGMCC 4.7403</strain>
    </source>
</reference>
<dbReference type="InterPro" id="IPR000182">
    <property type="entry name" value="GNAT_dom"/>
</dbReference>
<dbReference type="Proteomes" id="UP000603227">
    <property type="component" value="Unassembled WGS sequence"/>
</dbReference>
<organism evidence="2 3">
    <name type="scientific">Streptomyces capitiformicae</name>
    <dbReference type="NCBI Taxonomy" id="2014920"/>
    <lineage>
        <taxon>Bacteria</taxon>
        <taxon>Bacillati</taxon>
        <taxon>Actinomycetota</taxon>
        <taxon>Actinomycetes</taxon>
        <taxon>Kitasatosporales</taxon>
        <taxon>Streptomycetaceae</taxon>
        <taxon>Streptomyces</taxon>
    </lineage>
</organism>
<proteinExistence type="predicted"/>
<keyword evidence="3" id="KW-1185">Reference proteome</keyword>
<gene>
    <name evidence="2" type="ORF">GCM10017771_68910</name>
</gene>
<dbReference type="Pfam" id="PF13302">
    <property type="entry name" value="Acetyltransf_3"/>
    <property type="match status" value="1"/>
</dbReference>
<protein>
    <recommendedName>
        <fullName evidence="1">N-acetyltransferase domain-containing protein</fullName>
    </recommendedName>
</protein>
<name>A0A919DHC3_9ACTN</name>
<dbReference type="AlphaFoldDB" id="A0A919DHC3"/>
<evidence type="ECO:0000313" key="2">
    <source>
        <dbReference type="EMBL" id="GHE47841.1"/>
    </source>
</evidence>
<evidence type="ECO:0000259" key="1">
    <source>
        <dbReference type="Pfam" id="PF13302"/>
    </source>
</evidence>
<reference evidence="2" key="1">
    <citation type="journal article" date="2014" name="Int. J. Syst. Evol. Microbiol.">
        <title>Complete genome sequence of Corynebacterium casei LMG S-19264T (=DSM 44701T), isolated from a smear-ripened cheese.</title>
        <authorList>
            <consortium name="US DOE Joint Genome Institute (JGI-PGF)"/>
            <person name="Walter F."/>
            <person name="Albersmeier A."/>
            <person name="Kalinowski J."/>
            <person name="Ruckert C."/>
        </authorList>
    </citation>
    <scope>NUCLEOTIDE SEQUENCE</scope>
    <source>
        <strain evidence="2">CGMCC 4.7403</strain>
    </source>
</reference>
<feature type="domain" description="N-acetyltransferase" evidence="1">
    <location>
        <begin position="2"/>
        <end position="31"/>
    </location>
</feature>
<sequence>MEAGWRLARTAWGHGCATEAARAAVDIGMTHDPSADFDDPTVPAGPLRHGVVYRPAAPKLPWNRPGTT</sequence>
<evidence type="ECO:0000313" key="3">
    <source>
        <dbReference type="Proteomes" id="UP000603227"/>
    </source>
</evidence>
<dbReference type="Gene3D" id="3.40.630.30">
    <property type="match status" value="1"/>
</dbReference>
<comment type="caution">
    <text evidence="2">The sequence shown here is derived from an EMBL/GenBank/DDBJ whole genome shotgun (WGS) entry which is preliminary data.</text>
</comment>
<dbReference type="EMBL" id="BNAT01000031">
    <property type="protein sequence ID" value="GHE47841.1"/>
    <property type="molecule type" value="Genomic_DNA"/>
</dbReference>
<dbReference type="GO" id="GO:0016747">
    <property type="term" value="F:acyltransferase activity, transferring groups other than amino-acyl groups"/>
    <property type="evidence" value="ECO:0007669"/>
    <property type="project" value="InterPro"/>
</dbReference>